<dbReference type="SUPFAM" id="SSF74650">
    <property type="entry name" value="Galactose mutarotase-like"/>
    <property type="match status" value="1"/>
</dbReference>
<dbReference type="InterPro" id="IPR014718">
    <property type="entry name" value="GH-type_carb-bd"/>
</dbReference>
<dbReference type="CDD" id="cd09021">
    <property type="entry name" value="Aldose_epim_Ec_YphB"/>
    <property type="match status" value="1"/>
</dbReference>
<reference evidence="1 2" key="1">
    <citation type="submission" date="2018-07" db="EMBL/GenBank/DDBJ databases">
        <title>Genomic Encyclopedia of Type Strains, Phase III (KMG-III): the genomes of soil and plant-associated and newly described type strains.</title>
        <authorList>
            <person name="Whitman W."/>
        </authorList>
    </citation>
    <scope>NUCLEOTIDE SEQUENCE [LARGE SCALE GENOMIC DNA]</scope>
    <source>
        <strain evidence="1 2">CECT 8488</strain>
    </source>
</reference>
<keyword evidence="2" id="KW-1185">Reference proteome</keyword>
<dbReference type="GO" id="GO:0016853">
    <property type="term" value="F:isomerase activity"/>
    <property type="evidence" value="ECO:0007669"/>
    <property type="project" value="InterPro"/>
</dbReference>
<dbReference type="AlphaFoldDB" id="A0A3D9HRL5"/>
<gene>
    <name evidence="1" type="ORF">DFP90_103318</name>
</gene>
<dbReference type="Pfam" id="PF01263">
    <property type="entry name" value="Aldose_epim"/>
    <property type="match status" value="1"/>
</dbReference>
<protein>
    <submittedName>
        <fullName evidence="1">Aldose 1-epimerase</fullName>
    </submittedName>
</protein>
<proteinExistence type="predicted"/>
<evidence type="ECO:0000313" key="2">
    <source>
        <dbReference type="Proteomes" id="UP000256845"/>
    </source>
</evidence>
<dbReference type="InterPro" id="IPR008183">
    <property type="entry name" value="Aldose_1/G6P_1-epimerase"/>
</dbReference>
<dbReference type="GO" id="GO:0030246">
    <property type="term" value="F:carbohydrate binding"/>
    <property type="evidence" value="ECO:0007669"/>
    <property type="project" value="InterPro"/>
</dbReference>
<dbReference type="Gene3D" id="2.70.98.10">
    <property type="match status" value="1"/>
</dbReference>
<dbReference type="GO" id="GO:0005975">
    <property type="term" value="P:carbohydrate metabolic process"/>
    <property type="evidence" value="ECO:0007669"/>
    <property type="project" value="InterPro"/>
</dbReference>
<evidence type="ECO:0000313" key="1">
    <source>
        <dbReference type="EMBL" id="RED51516.1"/>
    </source>
</evidence>
<dbReference type="EMBL" id="QRDW01000003">
    <property type="protein sequence ID" value="RED51516.1"/>
    <property type="molecule type" value="Genomic_DNA"/>
</dbReference>
<dbReference type="Proteomes" id="UP000256845">
    <property type="component" value="Unassembled WGS sequence"/>
</dbReference>
<sequence length="289" mass="32382">MTAEIILKKDGMSLGLRPDLGGCVSFLRFDGVNLLRPLEGNNYRSCASYPLVPFSNRICDARFLWQGREIQLERNFKPEPHAIHGHGWQNAWQVEKITEECVILCYEHPVSDWPWDYIAHQEFSLEAEGVTMKLSVENRSDRPMPAGLGFHPFFLKGSGAELKMRLTAMHQAEGCIPVARDETHPILGLLTSGGPVPEGFDDGFDGWDGVAEITWPDEGRRLIITASQNARNVIFYSPEGRDYFCVEPVTHMTDAINRMGDPDWPDHGLVTLAPGESTALTMRLESAEL</sequence>
<dbReference type="InterPro" id="IPR011013">
    <property type="entry name" value="Gal_mutarotase_sf_dom"/>
</dbReference>
<name>A0A3D9HRL5_9PROT</name>
<accession>A0A3D9HRL5</accession>
<comment type="caution">
    <text evidence="1">The sequence shown here is derived from an EMBL/GenBank/DDBJ whole genome shotgun (WGS) entry which is preliminary data.</text>
</comment>
<organism evidence="1 2">
    <name type="scientific">Aestuariispira insulae</name>
    <dbReference type="NCBI Taxonomy" id="1461337"/>
    <lineage>
        <taxon>Bacteria</taxon>
        <taxon>Pseudomonadati</taxon>
        <taxon>Pseudomonadota</taxon>
        <taxon>Alphaproteobacteria</taxon>
        <taxon>Rhodospirillales</taxon>
        <taxon>Kiloniellaceae</taxon>
        <taxon>Aestuariispira</taxon>
    </lineage>
</organism>
<dbReference type="OrthoDB" id="9796517at2"/>